<dbReference type="InterPro" id="IPR018060">
    <property type="entry name" value="HTH_AraC"/>
</dbReference>
<dbReference type="PROSITE" id="PS01124">
    <property type="entry name" value="HTH_ARAC_FAMILY_2"/>
    <property type="match status" value="1"/>
</dbReference>
<dbReference type="Gene3D" id="1.10.10.60">
    <property type="entry name" value="Homeodomain-like"/>
    <property type="match status" value="2"/>
</dbReference>
<dbReference type="InterPro" id="IPR053142">
    <property type="entry name" value="PchR_regulatory_protein"/>
</dbReference>
<dbReference type="SMART" id="SM00342">
    <property type="entry name" value="HTH_ARAC"/>
    <property type="match status" value="1"/>
</dbReference>
<dbReference type="Pfam" id="PF12833">
    <property type="entry name" value="HTH_18"/>
    <property type="match status" value="1"/>
</dbReference>
<evidence type="ECO:0000259" key="3">
    <source>
        <dbReference type="PROSITE" id="PS01124"/>
    </source>
</evidence>
<feature type="domain" description="HTH araC/xylS-type" evidence="3">
    <location>
        <begin position="227"/>
        <end position="329"/>
    </location>
</feature>
<evidence type="ECO:0000313" key="5">
    <source>
        <dbReference type="Proteomes" id="UP000824007"/>
    </source>
</evidence>
<accession>A0A9D1YMR6</accession>
<organism evidence="4 5">
    <name type="scientific">Candidatus Eisenbergiella pullistercoris</name>
    <dbReference type="NCBI Taxonomy" id="2838555"/>
    <lineage>
        <taxon>Bacteria</taxon>
        <taxon>Bacillati</taxon>
        <taxon>Bacillota</taxon>
        <taxon>Clostridia</taxon>
        <taxon>Lachnospirales</taxon>
        <taxon>Lachnospiraceae</taxon>
        <taxon>Eisenbergiella</taxon>
    </lineage>
</organism>
<reference evidence="4" key="2">
    <citation type="submission" date="2021-04" db="EMBL/GenBank/DDBJ databases">
        <authorList>
            <person name="Gilroy R."/>
        </authorList>
    </citation>
    <scope>NUCLEOTIDE SEQUENCE</scope>
    <source>
        <strain evidence="4">ChiSxjej3B15-24422</strain>
    </source>
</reference>
<dbReference type="EMBL" id="DXDD01000047">
    <property type="protein sequence ID" value="HIY59780.1"/>
    <property type="molecule type" value="Genomic_DNA"/>
</dbReference>
<dbReference type="AlphaFoldDB" id="A0A9D1YMR6"/>
<dbReference type="PANTHER" id="PTHR47893:SF1">
    <property type="entry name" value="REGULATORY PROTEIN PCHR"/>
    <property type="match status" value="1"/>
</dbReference>
<proteinExistence type="predicted"/>
<evidence type="ECO:0000313" key="4">
    <source>
        <dbReference type="EMBL" id="HIY59780.1"/>
    </source>
</evidence>
<gene>
    <name evidence="4" type="ORF">H9831_03725</name>
</gene>
<keyword evidence="1" id="KW-0805">Transcription regulation</keyword>
<evidence type="ECO:0000256" key="1">
    <source>
        <dbReference type="ARBA" id="ARBA00023015"/>
    </source>
</evidence>
<dbReference type="SUPFAM" id="SSF46689">
    <property type="entry name" value="Homeodomain-like"/>
    <property type="match status" value="1"/>
</dbReference>
<dbReference type="Proteomes" id="UP000824007">
    <property type="component" value="Unassembled WGS sequence"/>
</dbReference>
<reference evidence="4" key="1">
    <citation type="journal article" date="2021" name="PeerJ">
        <title>Extensive microbial diversity within the chicken gut microbiome revealed by metagenomics and culture.</title>
        <authorList>
            <person name="Gilroy R."/>
            <person name="Ravi A."/>
            <person name="Getino M."/>
            <person name="Pursley I."/>
            <person name="Horton D.L."/>
            <person name="Alikhan N.F."/>
            <person name="Baker D."/>
            <person name="Gharbi K."/>
            <person name="Hall N."/>
            <person name="Watson M."/>
            <person name="Adriaenssens E.M."/>
            <person name="Foster-Nyarko E."/>
            <person name="Jarju S."/>
            <person name="Secka A."/>
            <person name="Antonio M."/>
            <person name="Oren A."/>
            <person name="Chaudhuri R.R."/>
            <person name="La Ragione R."/>
            <person name="Hildebrand F."/>
            <person name="Pallen M.J."/>
        </authorList>
    </citation>
    <scope>NUCLEOTIDE SEQUENCE</scope>
    <source>
        <strain evidence="4">ChiSxjej3B15-24422</strain>
    </source>
</reference>
<comment type="caution">
    <text evidence="4">The sequence shown here is derived from an EMBL/GenBank/DDBJ whole genome shotgun (WGS) entry which is preliminary data.</text>
</comment>
<evidence type="ECO:0000256" key="2">
    <source>
        <dbReference type="ARBA" id="ARBA00023163"/>
    </source>
</evidence>
<protein>
    <submittedName>
        <fullName evidence="4">AraC family transcriptional regulator</fullName>
    </submittedName>
</protein>
<dbReference type="InterPro" id="IPR009057">
    <property type="entry name" value="Homeodomain-like_sf"/>
</dbReference>
<sequence>MIKDAFSCLQAALSQIPEGSVCVKRHTEYGCTPFSDRLKVRTDGRGILSVYPVYEGIELSHLRFVSAQAAFHHAASPRVLEISHCQSGRAGWNLKDGMSVFLGAGDLALHSTNCCSDSVMTFPLKYYEGITLSVNLDLLEKNCPEILQTAGFDAGSLYESFCVPSKSEALPSCPETERIFSPLYSLPESLRLAYFRLKVQELLLYLYRLTQLASPEKGIARHSNSQTELIRAIHDRLIQNPGQRFTIEALSREYLINTSTLKSVFKAVYGQPIAAYMKEYRMRQAMELLRESDAPISDIAAAVGYESAGKFTGAFQDIAHILPSEYRRQHRGR</sequence>
<dbReference type="GO" id="GO:0003700">
    <property type="term" value="F:DNA-binding transcription factor activity"/>
    <property type="evidence" value="ECO:0007669"/>
    <property type="project" value="InterPro"/>
</dbReference>
<keyword evidence="2" id="KW-0804">Transcription</keyword>
<dbReference type="GO" id="GO:0043565">
    <property type="term" value="F:sequence-specific DNA binding"/>
    <property type="evidence" value="ECO:0007669"/>
    <property type="project" value="InterPro"/>
</dbReference>
<name>A0A9D1YMR6_9FIRM</name>
<dbReference type="PANTHER" id="PTHR47893">
    <property type="entry name" value="REGULATORY PROTEIN PCHR"/>
    <property type="match status" value="1"/>
</dbReference>